<feature type="transmembrane region" description="Helical" evidence="1">
    <location>
        <begin position="310"/>
        <end position="330"/>
    </location>
</feature>
<keyword evidence="1" id="KW-0812">Transmembrane</keyword>
<feature type="transmembrane region" description="Helical" evidence="1">
    <location>
        <begin position="203"/>
        <end position="222"/>
    </location>
</feature>
<dbReference type="InterPro" id="IPR007349">
    <property type="entry name" value="DUF418"/>
</dbReference>
<feature type="transmembrane region" description="Helical" evidence="1">
    <location>
        <begin position="114"/>
        <end position="130"/>
    </location>
</feature>
<gene>
    <name evidence="3" type="ORF">AZF04_19470</name>
</gene>
<keyword evidence="1" id="KW-1133">Transmembrane helix</keyword>
<feature type="transmembrane region" description="Helical" evidence="1">
    <location>
        <begin position="91"/>
        <end position="108"/>
    </location>
</feature>
<accession>A0A161QKN9</accession>
<dbReference type="Pfam" id="PF04235">
    <property type="entry name" value="DUF418"/>
    <property type="match status" value="1"/>
</dbReference>
<dbReference type="OrthoDB" id="9807744at2"/>
<dbReference type="InterPro" id="IPR052529">
    <property type="entry name" value="Bact_Transport_Assoc"/>
</dbReference>
<feature type="transmembrane region" description="Helical" evidence="1">
    <location>
        <begin position="336"/>
        <end position="359"/>
    </location>
</feature>
<feature type="transmembrane region" description="Helical" evidence="1">
    <location>
        <begin position="12"/>
        <end position="31"/>
    </location>
</feature>
<name>A0A161QKN9_9BACI</name>
<protein>
    <recommendedName>
        <fullName evidence="2">DUF418 domain-containing protein</fullName>
    </recommendedName>
</protein>
<dbReference type="RefSeq" id="WP_061948937.1">
    <property type="nucleotide sequence ID" value="NZ_LTAO01000018.1"/>
</dbReference>
<feature type="transmembrane region" description="Helical" evidence="1">
    <location>
        <begin position="243"/>
        <end position="261"/>
    </location>
</feature>
<keyword evidence="4" id="KW-1185">Reference proteome</keyword>
<feature type="transmembrane region" description="Helical" evidence="1">
    <location>
        <begin position="51"/>
        <end position="71"/>
    </location>
</feature>
<dbReference type="Proteomes" id="UP000075806">
    <property type="component" value="Unassembled WGS sequence"/>
</dbReference>
<sequence length="394" mass="45382">MQQRIQLIDVIRGLCLFGILLSNLLIFQYGMFGKDELDLFSVGTLDWIGYYFLKIFVEGSFMPIFAFLFGYGMVMMRQRSLENNQKPKRKLLRRFLFLMILGFLHATYIWDGDILLTYGMLGIILLVFVARKSKTILVWTIILLMIATATGYGTQDTESVDKQGIEQYISLTTEVKTLGSYTDILEHRQEADPFKIMGIPPEALLVALILMPFVTAPLFLFGMYAAKKEWFKKPDEQMKLYRASLIMIPVAICFKSIYFILPDIHWLGMLSALGANLLAMGYILFIAFIYQKMKYFPLFKGAANVGKLSLTNYLMQSVICTFIFYGYGLGLYGQLGVVYGIILGILVFSVQIVLSHYYLKKWKYGPFEYVLRCVTNWSLMRKNQTDQTYLRKSS</sequence>
<dbReference type="EMBL" id="LTAO01000018">
    <property type="protein sequence ID" value="KYG30556.1"/>
    <property type="molecule type" value="Genomic_DNA"/>
</dbReference>
<keyword evidence="1" id="KW-0472">Membrane</keyword>
<dbReference type="STRING" id="519424.AZF04_19470"/>
<feature type="transmembrane region" description="Helical" evidence="1">
    <location>
        <begin position="267"/>
        <end position="290"/>
    </location>
</feature>
<dbReference type="PANTHER" id="PTHR30590">
    <property type="entry name" value="INNER MEMBRANE PROTEIN"/>
    <property type="match status" value="1"/>
</dbReference>
<evidence type="ECO:0000259" key="2">
    <source>
        <dbReference type="Pfam" id="PF04235"/>
    </source>
</evidence>
<feature type="transmembrane region" description="Helical" evidence="1">
    <location>
        <begin position="137"/>
        <end position="154"/>
    </location>
</feature>
<organism evidence="3 4">
    <name type="scientific">Alkalihalobacillus trypoxylicola</name>
    <dbReference type="NCBI Taxonomy" id="519424"/>
    <lineage>
        <taxon>Bacteria</taxon>
        <taxon>Bacillati</taxon>
        <taxon>Bacillota</taxon>
        <taxon>Bacilli</taxon>
        <taxon>Bacillales</taxon>
        <taxon>Bacillaceae</taxon>
        <taxon>Alkalihalobacillus</taxon>
    </lineage>
</organism>
<proteinExistence type="predicted"/>
<evidence type="ECO:0000313" key="3">
    <source>
        <dbReference type="EMBL" id="KYG30556.1"/>
    </source>
</evidence>
<evidence type="ECO:0000313" key="4">
    <source>
        <dbReference type="Proteomes" id="UP000075806"/>
    </source>
</evidence>
<dbReference type="PANTHER" id="PTHR30590:SF2">
    <property type="entry name" value="INNER MEMBRANE PROTEIN"/>
    <property type="match status" value="1"/>
</dbReference>
<comment type="caution">
    <text evidence="3">The sequence shown here is derived from an EMBL/GenBank/DDBJ whole genome shotgun (WGS) entry which is preliminary data.</text>
</comment>
<feature type="domain" description="DUF418" evidence="2">
    <location>
        <begin position="225"/>
        <end position="377"/>
    </location>
</feature>
<reference evidence="3" key="1">
    <citation type="submission" date="2016-02" db="EMBL/GenBank/DDBJ databases">
        <title>Genome sequence of Bacillus trypoxylicola KCTC 13244(T).</title>
        <authorList>
            <person name="Jeong H."/>
            <person name="Park S.-H."/>
            <person name="Choi S.-K."/>
        </authorList>
    </citation>
    <scope>NUCLEOTIDE SEQUENCE [LARGE SCALE GENOMIC DNA]</scope>
    <source>
        <strain evidence="3">KCTC 13244</strain>
    </source>
</reference>
<dbReference type="AlphaFoldDB" id="A0A161QKN9"/>
<evidence type="ECO:0000256" key="1">
    <source>
        <dbReference type="SAM" id="Phobius"/>
    </source>
</evidence>